<dbReference type="Pfam" id="PF17248">
    <property type="entry name" value="DUF5317"/>
    <property type="match status" value="1"/>
</dbReference>
<evidence type="ECO:0000256" key="1">
    <source>
        <dbReference type="SAM" id="Phobius"/>
    </source>
</evidence>
<reference evidence="2" key="2">
    <citation type="journal article" date="2021" name="PeerJ">
        <title>Extensive microbial diversity within the chicken gut microbiome revealed by metagenomics and culture.</title>
        <authorList>
            <person name="Gilroy R."/>
            <person name="Ravi A."/>
            <person name="Getino M."/>
            <person name="Pursley I."/>
            <person name="Horton D.L."/>
            <person name="Alikhan N.F."/>
            <person name="Baker D."/>
            <person name="Gharbi K."/>
            <person name="Hall N."/>
            <person name="Watson M."/>
            <person name="Adriaenssens E.M."/>
            <person name="Foster-Nyarko E."/>
            <person name="Jarju S."/>
            <person name="Secka A."/>
            <person name="Antonio M."/>
            <person name="Oren A."/>
            <person name="Chaudhuri R.R."/>
            <person name="La Ragione R."/>
            <person name="Hildebrand F."/>
            <person name="Pallen M.J."/>
        </authorList>
    </citation>
    <scope>NUCLEOTIDE SEQUENCE</scope>
    <source>
        <strain evidence="2">ChiSxjej2B14-6234</strain>
    </source>
</reference>
<dbReference type="EMBL" id="DVFJ01000037">
    <property type="protein sequence ID" value="HIQ72695.1"/>
    <property type="molecule type" value="Genomic_DNA"/>
</dbReference>
<evidence type="ECO:0000313" key="3">
    <source>
        <dbReference type="Proteomes" id="UP000886887"/>
    </source>
</evidence>
<feature type="transmembrane region" description="Helical" evidence="1">
    <location>
        <begin position="31"/>
        <end position="48"/>
    </location>
</feature>
<dbReference type="InterPro" id="IPR035168">
    <property type="entry name" value="DUF5317"/>
</dbReference>
<comment type="caution">
    <text evidence="2">The sequence shown here is derived from an EMBL/GenBank/DDBJ whole genome shotgun (WGS) entry which is preliminary data.</text>
</comment>
<dbReference type="AlphaFoldDB" id="A0A9D1CRI1"/>
<gene>
    <name evidence="2" type="ORF">IAB73_10870</name>
</gene>
<organism evidence="2 3">
    <name type="scientific">Candidatus Onthenecus intestinigallinarum</name>
    <dbReference type="NCBI Taxonomy" id="2840875"/>
    <lineage>
        <taxon>Bacteria</taxon>
        <taxon>Bacillati</taxon>
        <taxon>Bacillota</taxon>
        <taxon>Clostridia</taxon>
        <taxon>Eubacteriales</taxon>
        <taxon>Candidatus Onthenecus</taxon>
    </lineage>
</organism>
<feature type="transmembrane region" description="Helical" evidence="1">
    <location>
        <begin position="60"/>
        <end position="78"/>
    </location>
</feature>
<keyword evidence="1" id="KW-0812">Transmembrane</keyword>
<proteinExistence type="predicted"/>
<keyword evidence="1" id="KW-1133">Transmembrane helix</keyword>
<keyword evidence="1" id="KW-0472">Membrane</keyword>
<sequence length="182" mass="19235">MMLILAAVPVALCLLLARRRGGGLRRIAHSEIQALALPILAFLLEAAFQAASRYVRLPDGALALQVPIQYAALLLFAWRNRRFDPGAWAAGAGALCNFAVIALNGFCMPVSSTSQAAGMLAAGEIYGYALRDASTRLAWLGDVIPLAGGFASVGDLLLIAGAVRLLYAMMLPRREEDAHGTA</sequence>
<evidence type="ECO:0000313" key="2">
    <source>
        <dbReference type="EMBL" id="HIQ72695.1"/>
    </source>
</evidence>
<reference evidence="2" key="1">
    <citation type="submission" date="2020-10" db="EMBL/GenBank/DDBJ databases">
        <authorList>
            <person name="Gilroy R."/>
        </authorList>
    </citation>
    <scope>NUCLEOTIDE SEQUENCE</scope>
    <source>
        <strain evidence="2">ChiSxjej2B14-6234</strain>
    </source>
</reference>
<name>A0A9D1CRI1_9FIRM</name>
<accession>A0A9D1CRI1</accession>
<dbReference type="Proteomes" id="UP000886887">
    <property type="component" value="Unassembled WGS sequence"/>
</dbReference>
<feature type="transmembrane region" description="Helical" evidence="1">
    <location>
        <begin position="143"/>
        <end position="167"/>
    </location>
</feature>
<protein>
    <submittedName>
        <fullName evidence="2">DUF5317 family protein</fullName>
    </submittedName>
</protein>